<dbReference type="OrthoDB" id="5675566at2"/>
<keyword evidence="9 11" id="KW-0807">Transducer</keyword>
<dbReference type="Gene3D" id="3.30.450.20">
    <property type="entry name" value="PAS domain"/>
    <property type="match status" value="1"/>
</dbReference>
<dbReference type="RefSeq" id="WP_069014269.1">
    <property type="nucleotide sequence ID" value="NZ_LVJW01000003.1"/>
</dbReference>
<dbReference type="InterPro" id="IPR035965">
    <property type="entry name" value="PAS-like_dom_sf"/>
</dbReference>
<dbReference type="FunFam" id="3.30.450.20:FF:000046">
    <property type="entry name" value="Aerotaxis sensor receptor"/>
    <property type="match status" value="1"/>
</dbReference>
<organism evidence="15 16">
    <name type="scientific">Candidatus Thiodiazotropha endoloripes</name>
    <dbReference type="NCBI Taxonomy" id="1818881"/>
    <lineage>
        <taxon>Bacteria</taxon>
        <taxon>Pseudomonadati</taxon>
        <taxon>Pseudomonadota</taxon>
        <taxon>Gammaproteobacteria</taxon>
        <taxon>Chromatiales</taxon>
        <taxon>Sedimenticolaceae</taxon>
        <taxon>Candidatus Thiodiazotropha</taxon>
    </lineage>
</organism>
<evidence type="ECO:0000256" key="5">
    <source>
        <dbReference type="ARBA" id="ARBA00022519"/>
    </source>
</evidence>
<evidence type="ECO:0000256" key="2">
    <source>
        <dbReference type="ARBA" id="ARBA00022475"/>
    </source>
</evidence>
<dbReference type="SUPFAM" id="SSF58104">
    <property type="entry name" value="Methyl-accepting chemotaxis protein (MCP) signaling domain"/>
    <property type="match status" value="1"/>
</dbReference>
<evidence type="ECO:0000313" key="16">
    <source>
        <dbReference type="Proteomes" id="UP000094849"/>
    </source>
</evidence>
<dbReference type="PROSITE" id="PS50111">
    <property type="entry name" value="CHEMOTAXIS_TRANSDUC_2"/>
    <property type="match status" value="1"/>
</dbReference>
<evidence type="ECO:0000256" key="12">
    <source>
        <dbReference type="SAM" id="Phobius"/>
    </source>
</evidence>
<dbReference type="SUPFAM" id="SSF55785">
    <property type="entry name" value="PYP-like sensor domain (PAS domain)"/>
    <property type="match status" value="1"/>
</dbReference>
<feature type="transmembrane region" description="Helical" evidence="12">
    <location>
        <begin position="179"/>
        <end position="199"/>
    </location>
</feature>
<evidence type="ECO:0008006" key="17">
    <source>
        <dbReference type="Google" id="ProtNLM"/>
    </source>
</evidence>
<dbReference type="NCBIfam" id="TIGR00229">
    <property type="entry name" value="sensory_box"/>
    <property type="match status" value="1"/>
</dbReference>
<comment type="subcellular location">
    <subcellularLocation>
        <location evidence="1">Cell inner membrane</location>
        <topology evidence="1">Multi-pass membrane protein</topology>
    </subcellularLocation>
</comment>
<dbReference type="PANTHER" id="PTHR32089:SF112">
    <property type="entry name" value="LYSOZYME-LIKE PROTEIN-RELATED"/>
    <property type="match status" value="1"/>
</dbReference>
<dbReference type="Pfam" id="PF08447">
    <property type="entry name" value="PAS_3"/>
    <property type="match status" value="1"/>
</dbReference>
<dbReference type="GO" id="GO:0007165">
    <property type="term" value="P:signal transduction"/>
    <property type="evidence" value="ECO:0007669"/>
    <property type="project" value="UniProtKB-KW"/>
</dbReference>
<evidence type="ECO:0000256" key="3">
    <source>
        <dbReference type="ARBA" id="ARBA00022481"/>
    </source>
</evidence>
<dbReference type="EMBL" id="LVJZ01000003">
    <property type="protein sequence ID" value="ODB97403.1"/>
    <property type="molecule type" value="Genomic_DNA"/>
</dbReference>
<dbReference type="Proteomes" id="UP000094849">
    <property type="component" value="Unassembled WGS sequence"/>
</dbReference>
<dbReference type="InterPro" id="IPR000014">
    <property type="entry name" value="PAS"/>
</dbReference>
<dbReference type="InterPro" id="IPR013655">
    <property type="entry name" value="PAS_fold_3"/>
</dbReference>
<evidence type="ECO:0000256" key="1">
    <source>
        <dbReference type="ARBA" id="ARBA00004429"/>
    </source>
</evidence>
<keyword evidence="6 12" id="KW-0812">Transmembrane</keyword>
<dbReference type="PROSITE" id="PS50112">
    <property type="entry name" value="PAS"/>
    <property type="match status" value="1"/>
</dbReference>
<keyword evidence="7 12" id="KW-1133">Transmembrane helix</keyword>
<evidence type="ECO:0000313" key="15">
    <source>
        <dbReference type="EMBL" id="ODB97403.1"/>
    </source>
</evidence>
<keyword evidence="2" id="KW-1003">Cell membrane</keyword>
<dbReference type="STRING" id="1818881.A3196_11905"/>
<feature type="transmembrane region" description="Helical" evidence="12">
    <location>
        <begin position="153"/>
        <end position="173"/>
    </location>
</feature>
<keyword evidence="8 12" id="KW-0472">Membrane</keyword>
<dbReference type="CDD" id="cd11386">
    <property type="entry name" value="MCP_signal"/>
    <property type="match status" value="1"/>
</dbReference>
<dbReference type="Gene3D" id="1.10.287.950">
    <property type="entry name" value="Methyl-accepting chemotaxis protein"/>
    <property type="match status" value="1"/>
</dbReference>
<dbReference type="CDD" id="cd00130">
    <property type="entry name" value="PAS"/>
    <property type="match status" value="1"/>
</dbReference>
<reference evidence="15 16" key="1">
    <citation type="submission" date="2016-03" db="EMBL/GenBank/DDBJ databases">
        <title>Chemosynthetic sulphur-oxidizing symbionts of marine invertebrate animals are capable of nitrogen fixation.</title>
        <authorList>
            <person name="Petersen J.M."/>
            <person name="Kemper A."/>
            <person name="Gruber-Vodicka H."/>
            <person name="Cardini U."/>
            <person name="Geest Mvander."/>
            <person name="Kleiner M."/>
            <person name="Bulgheresi S."/>
            <person name="Fussmann M."/>
            <person name="Herbold C."/>
            <person name="Seah B.K.B."/>
            <person name="Antony C.Paul."/>
            <person name="Liu D."/>
            <person name="Belitz A."/>
            <person name="Weber M."/>
        </authorList>
    </citation>
    <scope>NUCLEOTIDE SEQUENCE [LARGE SCALE GENOMIC DNA]</scope>
    <source>
        <strain evidence="15">G_D</strain>
    </source>
</reference>
<evidence type="ECO:0000256" key="7">
    <source>
        <dbReference type="ARBA" id="ARBA00022989"/>
    </source>
</evidence>
<dbReference type="InterPro" id="IPR004089">
    <property type="entry name" value="MCPsignal_dom"/>
</dbReference>
<evidence type="ECO:0000256" key="9">
    <source>
        <dbReference type="ARBA" id="ARBA00023224"/>
    </source>
</evidence>
<comment type="caution">
    <text evidence="15">The sequence shown here is derived from an EMBL/GenBank/DDBJ whole genome shotgun (WGS) entry which is preliminary data.</text>
</comment>
<name>A0A1E2URN4_9GAMM</name>
<keyword evidence="5" id="KW-0997">Cell inner membrane</keyword>
<protein>
    <recommendedName>
        <fullName evidence="17">Chemotaxis protein</fullName>
    </recommendedName>
</protein>
<evidence type="ECO:0000256" key="8">
    <source>
        <dbReference type="ARBA" id="ARBA00023136"/>
    </source>
</evidence>
<dbReference type="InterPro" id="IPR004090">
    <property type="entry name" value="Chemotax_Me-accpt_rcpt"/>
</dbReference>
<dbReference type="Pfam" id="PF00015">
    <property type="entry name" value="MCPsignal"/>
    <property type="match status" value="1"/>
</dbReference>
<dbReference type="AlphaFoldDB" id="A0A1E2URN4"/>
<dbReference type="SMART" id="SM00283">
    <property type="entry name" value="MA"/>
    <property type="match status" value="1"/>
</dbReference>
<keyword evidence="16" id="KW-1185">Reference proteome</keyword>
<evidence type="ECO:0000256" key="11">
    <source>
        <dbReference type="PROSITE-ProRule" id="PRU00284"/>
    </source>
</evidence>
<keyword evidence="4" id="KW-0145">Chemotaxis</keyword>
<evidence type="ECO:0000256" key="6">
    <source>
        <dbReference type="ARBA" id="ARBA00022692"/>
    </source>
</evidence>
<gene>
    <name evidence="15" type="ORF">A3196_11905</name>
</gene>
<dbReference type="PANTHER" id="PTHR32089">
    <property type="entry name" value="METHYL-ACCEPTING CHEMOTAXIS PROTEIN MCPB"/>
    <property type="match status" value="1"/>
</dbReference>
<keyword evidence="3" id="KW-0488">Methylation</keyword>
<dbReference type="FunFam" id="1.10.287.950:FF:000001">
    <property type="entry name" value="Methyl-accepting chemotaxis sensory transducer"/>
    <property type="match status" value="1"/>
</dbReference>
<dbReference type="PRINTS" id="PR00260">
    <property type="entry name" value="CHEMTRNSDUCR"/>
</dbReference>
<feature type="domain" description="Methyl-accepting transducer" evidence="13">
    <location>
        <begin position="250"/>
        <end position="486"/>
    </location>
</feature>
<feature type="domain" description="PAS" evidence="14">
    <location>
        <begin position="25"/>
        <end position="60"/>
    </location>
</feature>
<evidence type="ECO:0000259" key="14">
    <source>
        <dbReference type="PROSITE" id="PS50112"/>
    </source>
</evidence>
<accession>A0A1E2URN4</accession>
<dbReference type="GO" id="GO:0052131">
    <property type="term" value="P:positive aerotaxis"/>
    <property type="evidence" value="ECO:0007669"/>
    <property type="project" value="UniProtKB-ARBA"/>
</dbReference>
<evidence type="ECO:0000259" key="13">
    <source>
        <dbReference type="PROSITE" id="PS50111"/>
    </source>
</evidence>
<proteinExistence type="inferred from homology"/>
<dbReference type="GO" id="GO:0005886">
    <property type="term" value="C:plasma membrane"/>
    <property type="evidence" value="ECO:0007669"/>
    <property type="project" value="UniProtKB-SubCell"/>
</dbReference>
<comment type="similarity">
    <text evidence="10">Belongs to the methyl-accepting chemotaxis (MCP) protein family.</text>
</comment>
<evidence type="ECO:0000256" key="4">
    <source>
        <dbReference type="ARBA" id="ARBA00022500"/>
    </source>
</evidence>
<evidence type="ECO:0000256" key="10">
    <source>
        <dbReference type="ARBA" id="ARBA00029447"/>
    </source>
</evidence>
<sequence>MKINTPVTDRNVDVRNDQIILSTTDLKGSITYINQDFVDISGFQSDELIGKNHNIIRHPDMPPAAFEELWTKIKAGKPWMGIVKNRCKNGDHYWIDAFVMPILKDGAVVEYQSVRYRAKSDWVDRAKPIYKALLDGKAFKQGLLSRLSLTNKLIVGNLLALIPVLLTMLVPGLNAFSPLGLLVTALLSIAINWSLLGGFRKLVQRTQEVVDQPVMRHIYTGSDDETAQVELALKMYESQINAIVGRMTDATQKMHTVADINVQTSQQTRQGMDTQQNELTQVATAMTEMAATVQEIAANASAAADSTRIGQKQAGSGKQVVEKTIKAINVLAVDIQHTSEVIQKLSTHSEEIAKILEVIKGIAEQTNLLALNAAIEAARAGENGRGFAVVADEVRTLASRTTESAREIEEMIELLQNGSKEAVGAMDKNREKAESSVDLAAKAGEALEAISGAIDTITEMNTQIETASEEQSTVAEEMNKNVLNISQVADSTAVDAKQVDEKTRETLGTIEQLSHLVGQFMHKG</sequence>
<dbReference type="GO" id="GO:0004888">
    <property type="term" value="F:transmembrane signaling receptor activity"/>
    <property type="evidence" value="ECO:0007669"/>
    <property type="project" value="InterPro"/>
</dbReference>